<dbReference type="EMBL" id="CAJEWN010001187">
    <property type="protein sequence ID" value="CAD2195197.1"/>
    <property type="molecule type" value="Genomic_DNA"/>
</dbReference>
<evidence type="ECO:0000313" key="1">
    <source>
        <dbReference type="EMBL" id="CAD2195197.1"/>
    </source>
</evidence>
<proteinExistence type="predicted"/>
<dbReference type="AlphaFoldDB" id="A0A6V7X883"/>
<accession>A0A6V7X883</accession>
<reference evidence="1 2" key="1">
    <citation type="submission" date="2020-08" db="EMBL/GenBank/DDBJ databases">
        <authorList>
            <person name="Koutsovoulos G."/>
            <person name="Danchin GJ E."/>
        </authorList>
    </citation>
    <scope>NUCLEOTIDE SEQUENCE [LARGE SCALE GENOMIC DNA]</scope>
</reference>
<dbReference type="SUPFAM" id="SSF53613">
    <property type="entry name" value="Ribokinase-like"/>
    <property type="match status" value="1"/>
</dbReference>
<name>A0A6V7X883_MELEN</name>
<dbReference type="InterPro" id="IPR029056">
    <property type="entry name" value="Ribokinase-like"/>
</dbReference>
<dbReference type="Gene3D" id="3.40.1190.20">
    <property type="match status" value="1"/>
</dbReference>
<gene>
    <name evidence="1" type="ORF">MENT_LOCUS48265</name>
</gene>
<evidence type="ECO:0000313" key="2">
    <source>
        <dbReference type="Proteomes" id="UP000580250"/>
    </source>
</evidence>
<comment type="caution">
    <text evidence="1">The sequence shown here is derived from an EMBL/GenBank/DDBJ whole genome shotgun (WGS) entry which is preliminary data.</text>
</comment>
<sequence>MLETRKADYVVIDANFPPRVIERVLYWANRSETKIWLDPTDALKVPYLFEALGEWPLKNVDVFSPNFNELRAFSVCFSQKIEGTEALECSLKLKVSSV</sequence>
<dbReference type="Proteomes" id="UP000580250">
    <property type="component" value="Unassembled WGS sequence"/>
</dbReference>
<protein>
    <submittedName>
        <fullName evidence="1">Uncharacterized protein</fullName>
    </submittedName>
</protein>
<organism evidence="1 2">
    <name type="scientific">Meloidogyne enterolobii</name>
    <name type="common">Root-knot nematode worm</name>
    <name type="synonym">Meloidogyne mayaguensis</name>
    <dbReference type="NCBI Taxonomy" id="390850"/>
    <lineage>
        <taxon>Eukaryota</taxon>
        <taxon>Metazoa</taxon>
        <taxon>Ecdysozoa</taxon>
        <taxon>Nematoda</taxon>
        <taxon>Chromadorea</taxon>
        <taxon>Rhabditida</taxon>
        <taxon>Tylenchina</taxon>
        <taxon>Tylenchomorpha</taxon>
        <taxon>Tylenchoidea</taxon>
        <taxon>Meloidogynidae</taxon>
        <taxon>Meloidogyninae</taxon>
        <taxon>Meloidogyne</taxon>
    </lineage>
</organism>
<dbReference type="OrthoDB" id="198885at2759"/>